<evidence type="ECO:0000313" key="1">
    <source>
        <dbReference type="EMBL" id="GAD03215.1"/>
    </source>
</evidence>
<dbReference type="EMBL" id="BARX01000024">
    <property type="protein sequence ID" value="GAD03215.1"/>
    <property type="molecule type" value="Genomic_DNA"/>
</dbReference>
<keyword evidence="2" id="KW-1185">Reference proteome</keyword>
<sequence>MTKPLIHLQVLTYKYLLKQTGAFQHTLFGLFTLEQQLS</sequence>
<evidence type="ECO:0000313" key="2">
    <source>
        <dbReference type="Proteomes" id="UP000014461"/>
    </source>
</evidence>
<reference evidence="1" key="1">
    <citation type="journal article" date="2013" name="Genome Announc.">
        <title>Draft Genome Sequence of Agarivorans albus Strain MKT 106T, an Agarolytic Marine Bacterium.</title>
        <authorList>
            <person name="Yasuike M."/>
            <person name="Nakamura Y."/>
            <person name="Kai W."/>
            <person name="Fujiwara A."/>
            <person name="Fukui Y."/>
            <person name="Satomi M."/>
            <person name="Sano M."/>
        </authorList>
    </citation>
    <scope>NUCLEOTIDE SEQUENCE [LARGE SCALE GENOMIC DNA]</scope>
</reference>
<dbReference type="AlphaFoldDB" id="R9PPH9"/>
<organism evidence="1 2">
    <name type="scientific">Agarivorans albus MKT 106</name>
    <dbReference type="NCBI Taxonomy" id="1331007"/>
    <lineage>
        <taxon>Bacteria</taxon>
        <taxon>Pseudomonadati</taxon>
        <taxon>Pseudomonadota</taxon>
        <taxon>Gammaproteobacteria</taxon>
        <taxon>Alteromonadales</taxon>
        <taxon>Alteromonadaceae</taxon>
        <taxon>Agarivorans</taxon>
    </lineage>
</organism>
<protein>
    <submittedName>
        <fullName evidence="1">Uncharacterized protein</fullName>
    </submittedName>
</protein>
<accession>R9PPH9</accession>
<proteinExistence type="predicted"/>
<name>R9PPH9_AGAAL</name>
<gene>
    <name evidence="1" type="ORF">AALB_3295</name>
</gene>
<dbReference type="Proteomes" id="UP000014461">
    <property type="component" value="Unassembled WGS sequence"/>
</dbReference>
<dbReference type="STRING" id="1331007.AALB_3295"/>
<comment type="caution">
    <text evidence="1">The sequence shown here is derived from an EMBL/GenBank/DDBJ whole genome shotgun (WGS) entry which is preliminary data.</text>
</comment>